<evidence type="ECO:0000313" key="6">
    <source>
        <dbReference type="EMBL" id="MBC8609607.1"/>
    </source>
</evidence>
<dbReference type="RefSeq" id="WP_154824774.1">
    <property type="nucleotide sequence ID" value="NZ_JACRTL010000001.1"/>
</dbReference>
<dbReference type="SUPFAM" id="SSF51569">
    <property type="entry name" value="Aldolase"/>
    <property type="match status" value="1"/>
</dbReference>
<evidence type="ECO:0000313" key="7">
    <source>
        <dbReference type="Proteomes" id="UP000632659"/>
    </source>
</evidence>
<dbReference type="Pfam" id="PF01081">
    <property type="entry name" value="Aldolase"/>
    <property type="match status" value="1"/>
</dbReference>
<dbReference type="PANTHER" id="PTHR30246">
    <property type="entry name" value="2-KETO-3-DEOXY-6-PHOSPHOGLUCONATE ALDOLASE"/>
    <property type="match status" value="1"/>
</dbReference>
<accession>A0A8J6P9L1</accession>
<evidence type="ECO:0000256" key="5">
    <source>
        <dbReference type="ARBA" id="ARBA00023277"/>
    </source>
</evidence>
<dbReference type="InterPro" id="IPR013785">
    <property type="entry name" value="Aldolase_TIM"/>
</dbReference>
<keyword evidence="4" id="KW-0456">Lyase</keyword>
<dbReference type="CDD" id="cd00452">
    <property type="entry name" value="KDPG_aldolase"/>
    <property type="match status" value="1"/>
</dbReference>
<dbReference type="EMBL" id="JACRTL010000001">
    <property type="protein sequence ID" value="MBC8609607.1"/>
    <property type="molecule type" value="Genomic_DNA"/>
</dbReference>
<dbReference type="Gene3D" id="3.20.20.70">
    <property type="entry name" value="Aldolase class I"/>
    <property type="match status" value="1"/>
</dbReference>
<dbReference type="NCBIfam" id="TIGR01182">
    <property type="entry name" value="eda"/>
    <property type="match status" value="1"/>
</dbReference>
<sequence>MRKLIEKNPVVAILRNVPLDSTKGYLSAVLSGGIGAVEIALNSKDALKQIETAKLAFGDKMAVGAGTAVTVTLVKEAVQAGADFLLSPSADRDVLEYCAEQGIKLLPGVMTPSDVSLCLRCGFDLLKLFPAEDLPPHYLKSLKGPFDKSDYVAVGGVKKENAASFFAQGFLGVGVGSNLIPNELQQAGNWEQAAAVVQEFMREVPRTGGNDK</sequence>
<evidence type="ECO:0000256" key="1">
    <source>
        <dbReference type="ARBA" id="ARBA00004761"/>
    </source>
</evidence>
<dbReference type="Proteomes" id="UP000632659">
    <property type="component" value="Unassembled WGS sequence"/>
</dbReference>
<name>A0A8J6P9L1_9FIRM</name>
<keyword evidence="7" id="KW-1185">Reference proteome</keyword>
<dbReference type="GO" id="GO:0016829">
    <property type="term" value="F:lyase activity"/>
    <property type="evidence" value="ECO:0007669"/>
    <property type="project" value="UniProtKB-KW"/>
</dbReference>
<evidence type="ECO:0000256" key="3">
    <source>
        <dbReference type="ARBA" id="ARBA00011233"/>
    </source>
</evidence>
<comment type="similarity">
    <text evidence="2">Belongs to the KHG/KDPG aldolase family.</text>
</comment>
<protein>
    <submittedName>
        <fullName evidence="6">Bifunctional 4-hydroxy-2-oxoglutarate aldolase/2-dehydro-3-deoxy-phosphogluconate aldolase</fullName>
    </submittedName>
</protein>
<dbReference type="InterPro" id="IPR000887">
    <property type="entry name" value="Aldlse_KDPG_KHG"/>
</dbReference>
<gene>
    <name evidence="6" type="ORF">H8702_00540</name>
</gene>
<dbReference type="AlphaFoldDB" id="A0A8J6P9L1"/>
<comment type="pathway">
    <text evidence="1">Carbohydrate acid metabolism.</text>
</comment>
<comment type="subunit">
    <text evidence="3">Homotrimer.</text>
</comment>
<organism evidence="6 7">
    <name type="scientific">Massiliimalia timonensis</name>
    <dbReference type="NCBI Taxonomy" id="1987501"/>
    <lineage>
        <taxon>Bacteria</taxon>
        <taxon>Bacillati</taxon>
        <taxon>Bacillota</taxon>
        <taxon>Clostridia</taxon>
        <taxon>Eubacteriales</taxon>
        <taxon>Oscillospiraceae</taxon>
        <taxon>Massiliimalia</taxon>
    </lineage>
</organism>
<comment type="caution">
    <text evidence="6">The sequence shown here is derived from an EMBL/GenBank/DDBJ whole genome shotgun (WGS) entry which is preliminary data.</text>
</comment>
<keyword evidence="5" id="KW-0119">Carbohydrate metabolism</keyword>
<evidence type="ECO:0000256" key="2">
    <source>
        <dbReference type="ARBA" id="ARBA00006906"/>
    </source>
</evidence>
<evidence type="ECO:0000256" key="4">
    <source>
        <dbReference type="ARBA" id="ARBA00023239"/>
    </source>
</evidence>
<reference evidence="6" key="1">
    <citation type="submission" date="2020-08" db="EMBL/GenBank/DDBJ databases">
        <title>Genome public.</title>
        <authorList>
            <person name="Liu C."/>
            <person name="Sun Q."/>
        </authorList>
    </citation>
    <scope>NUCLEOTIDE SEQUENCE</scope>
    <source>
        <strain evidence="6">NSJ-15</strain>
    </source>
</reference>
<proteinExistence type="inferred from homology"/>
<dbReference type="PANTHER" id="PTHR30246:SF1">
    <property type="entry name" value="2-DEHYDRO-3-DEOXY-6-PHOSPHOGALACTONATE ALDOLASE-RELATED"/>
    <property type="match status" value="1"/>
</dbReference>